<feature type="region of interest" description="Disordered" evidence="1">
    <location>
        <begin position="372"/>
        <end position="434"/>
    </location>
</feature>
<feature type="compositionally biased region" description="Polar residues" evidence="1">
    <location>
        <begin position="421"/>
        <end position="434"/>
    </location>
</feature>
<dbReference type="EMBL" id="JAPMSZ010000007">
    <property type="protein sequence ID" value="KAJ5095631.1"/>
    <property type="molecule type" value="Genomic_DNA"/>
</dbReference>
<dbReference type="Proteomes" id="UP001141434">
    <property type="component" value="Unassembled WGS sequence"/>
</dbReference>
<evidence type="ECO:0000313" key="2">
    <source>
        <dbReference type="EMBL" id="KAJ5095631.1"/>
    </source>
</evidence>
<accession>A0A9W9F8M5</accession>
<evidence type="ECO:0000313" key="3">
    <source>
        <dbReference type="Proteomes" id="UP001141434"/>
    </source>
</evidence>
<comment type="caution">
    <text evidence="2">The sequence shown here is derived from an EMBL/GenBank/DDBJ whole genome shotgun (WGS) entry which is preliminary data.</text>
</comment>
<dbReference type="RefSeq" id="XP_056511182.1">
    <property type="nucleotide sequence ID" value="XM_056655569.1"/>
</dbReference>
<reference evidence="2" key="1">
    <citation type="submission" date="2022-11" db="EMBL/GenBank/DDBJ databases">
        <authorList>
            <person name="Petersen C."/>
        </authorList>
    </citation>
    <scope>NUCLEOTIDE SEQUENCE</scope>
    <source>
        <strain evidence="2">IBT 34128</strain>
    </source>
</reference>
<dbReference type="AlphaFoldDB" id="A0A9W9F8M5"/>
<feature type="region of interest" description="Disordered" evidence="1">
    <location>
        <begin position="48"/>
        <end position="76"/>
    </location>
</feature>
<reference evidence="2" key="2">
    <citation type="journal article" date="2023" name="IMA Fungus">
        <title>Comparative genomic study of the Penicillium genus elucidates a diverse pangenome and 15 lateral gene transfer events.</title>
        <authorList>
            <person name="Petersen C."/>
            <person name="Sorensen T."/>
            <person name="Nielsen M.R."/>
            <person name="Sondergaard T.E."/>
            <person name="Sorensen J.L."/>
            <person name="Fitzpatrick D.A."/>
            <person name="Frisvad J.C."/>
            <person name="Nielsen K.L."/>
        </authorList>
    </citation>
    <scope>NUCLEOTIDE SEQUENCE</scope>
    <source>
        <strain evidence="2">IBT 34128</strain>
    </source>
</reference>
<proteinExistence type="predicted"/>
<name>A0A9W9F8M5_9EURO</name>
<keyword evidence="3" id="KW-1185">Reference proteome</keyword>
<protein>
    <submittedName>
        <fullName evidence="2">Uncharacterized protein</fullName>
    </submittedName>
</protein>
<dbReference type="GeneID" id="81394737"/>
<evidence type="ECO:0000256" key="1">
    <source>
        <dbReference type="SAM" id="MobiDB-lite"/>
    </source>
</evidence>
<gene>
    <name evidence="2" type="ORF">NUU61_004987</name>
</gene>
<organism evidence="2 3">
    <name type="scientific">Penicillium alfredii</name>
    <dbReference type="NCBI Taxonomy" id="1506179"/>
    <lineage>
        <taxon>Eukaryota</taxon>
        <taxon>Fungi</taxon>
        <taxon>Dikarya</taxon>
        <taxon>Ascomycota</taxon>
        <taxon>Pezizomycotina</taxon>
        <taxon>Eurotiomycetes</taxon>
        <taxon>Eurotiomycetidae</taxon>
        <taxon>Eurotiales</taxon>
        <taxon>Aspergillaceae</taxon>
        <taxon>Penicillium</taxon>
    </lineage>
</organism>
<sequence>MSLHESLEAPDGSALTWILDHCARYPGSYEIPLRTMYAINSNPAKPVTGNRAPDMFIRNSTSTKSSRSSQDDSFDSATDLRAQLTHQISRLPSQPCSLPPSFITSFLRRCFTLELEKVDFPQALTALDYLKDLETRWKKEMAAALQRLNIRPEDANQKELARKYPGVMKWIDMIHLKGRRLEVLYTQVYIGLRRFCLINEMMLDPYNKANCIALLNTLFPPITEATVAPTPQLTPRLLRAQRDGFFSYITAVETRGKDVLFPILRQGAPEGDMSSWPLIHDVMSRYLALANDIIDECVLVNEPIPQEKDASHHSHKGRKVDSGISFGSTGTDRTSSEDVAEKPLPQFPAPKSGWAKGGSALERLAREIRKLGDGAKSKNLKKMKSTPVLQRPGSHHSYTESSFFEIDEQKRRRLIGEATSRKNSQSQGSTAGSQ</sequence>
<feature type="region of interest" description="Disordered" evidence="1">
    <location>
        <begin position="307"/>
        <end position="356"/>
    </location>
</feature>
<dbReference type="OrthoDB" id="3533623at2759"/>